<feature type="domain" description="Dinitrogenase iron-molybdenum cofactor biosynthesis" evidence="1">
    <location>
        <begin position="13"/>
        <end position="102"/>
    </location>
</feature>
<protein>
    <recommendedName>
        <fullName evidence="1">Dinitrogenase iron-molybdenum cofactor biosynthesis domain-containing protein</fullName>
    </recommendedName>
</protein>
<sequence length="125" mass="13858">MKVCFSSEGRNLDSQLDPRFGRCKYFVIVDTKTNDIKVVENEGLVSEHGAGVSAANLVVDEGVDVVVTRNIGPNSMKILTNAKITIYEGKADTINSNLELLKQDKLNEIKEPRKAHSGLQNRWGR</sequence>
<dbReference type="Gene3D" id="3.30.420.130">
    <property type="entry name" value="Dinitrogenase iron-molybdenum cofactor biosynthesis domain"/>
    <property type="match status" value="1"/>
</dbReference>
<dbReference type="STRING" id="1156417.Y919_06115"/>
<organism evidence="2 3">
    <name type="scientific">Caloranaerobacter azorensis H53214</name>
    <dbReference type="NCBI Taxonomy" id="1156417"/>
    <lineage>
        <taxon>Bacteria</taxon>
        <taxon>Bacillati</taxon>
        <taxon>Bacillota</taxon>
        <taxon>Tissierellia</taxon>
        <taxon>Tissierellales</taxon>
        <taxon>Thermohalobacteraceae</taxon>
        <taxon>Caloranaerobacter</taxon>
    </lineage>
</organism>
<dbReference type="Proteomes" id="UP000029622">
    <property type="component" value="Unassembled WGS sequence"/>
</dbReference>
<gene>
    <name evidence="2" type="ORF">Y919_06115</name>
</gene>
<dbReference type="Pfam" id="PF02579">
    <property type="entry name" value="Nitro_FeMo-Co"/>
    <property type="match status" value="1"/>
</dbReference>
<reference evidence="2 3" key="1">
    <citation type="submission" date="2013-12" db="EMBL/GenBank/DDBJ databases">
        <title>Draft genome sequence of Caloranaerobacter sp. H53214.</title>
        <authorList>
            <person name="Jiang L.J."/>
            <person name="Shao Z.Z."/>
            <person name="Long M.N."/>
        </authorList>
    </citation>
    <scope>NUCLEOTIDE SEQUENCE [LARGE SCALE GENOMIC DNA]</scope>
    <source>
        <strain evidence="2 3">H53214</strain>
    </source>
</reference>
<dbReference type="PANTHER" id="PTHR42983:SF1">
    <property type="entry name" value="IRON-MOLYBDENUM PROTEIN"/>
    <property type="match status" value="1"/>
</dbReference>
<dbReference type="PANTHER" id="PTHR42983">
    <property type="entry name" value="DINITROGENASE IRON-MOLYBDENUM COFACTOR PROTEIN-RELATED"/>
    <property type="match status" value="1"/>
</dbReference>
<proteinExistence type="predicted"/>
<accession>A0A096BHV7</accession>
<name>A0A096BHV7_9FIRM</name>
<dbReference type="SUPFAM" id="SSF53146">
    <property type="entry name" value="Nitrogenase accessory factor-like"/>
    <property type="match status" value="1"/>
</dbReference>
<dbReference type="RefSeq" id="WP_035163317.1">
    <property type="nucleotide sequence ID" value="NZ_AZTB01000025.1"/>
</dbReference>
<comment type="caution">
    <text evidence="2">The sequence shown here is derived from an EMBL/GenBank/DDBJ whole genome shotgun (WGS) entry which is preliminary data.</text>
</comment>
<evidence type="ECO:0000313" key="2">
    <source>
        <dbReference type="EMBL" id="KGG80452.1"/>
    </source>
</evidence>
<dbReference type="AlphaFoldDB" id="A0A096BHV7"/>
<evidence type="ECO:0000259" key="1">
    <source>
        <dbReference type="Pfam" id="PF02579"/>
    </source>
</evidence>
<evidence type="ECO:0000313" key="3">
    <source>
        <dbReference type="Proteomes" id="UP000029622"/>
    </source>
</evidence>
<dbReference type="InterPro" id="IPR036105">
    <property type="entry name" value="DiNase_FeMo-co_biosyn_sf"/>
</dbReference>
<dbReference type="EMBL" id="AZTB01000025">
    <property type="protein sequence ID" value="KGG80452.1"/>
    <property type="molecule type" value="Genomic_DNA"/>
</dbReference>
<dbReference type="InterPro" id="IPR003731">
    <property type="entry name" value="Di-Nase_FeMo-co_biosynth"/>
</dbReference>